<feature type="compositionally biased region" description="Pro residues" evidence="1">
    <location>
        <begin position="150"/>
        <end position="159"/>
    </location>
</feature>
<keyword evidence="3" id="KW-1185">Reference proteome</keyword>
<gene>
    <name evidence="2" type="ORF">AMATHDRAFT_10453</name>
</gene>
<feature type="region of interest" description="Disordered" evidence="1">
    <location>
        <begin position="134"/>
        <end position="187"/>
    </location>
</feature>
<dbReference type="EMBL" id="KZ302711">
    <property type="protein sequence ID" value="PFH44909.1"/>
    <property type="molecule type" value="Genomic_DNA"/>
</dbReference>
<proteinExistence type="predicted"/>
<evidence type="ECO:0000313" key="3">
    <source>
        <dbReference type="Proteomes" id="UP000242287"/>
    </source>
</evidence>
<evidence type="ECO:0000256" key="1">
    <source>
        <dbReference type="SAM" id="MobiDB-lite"/>
    </source>
</evidence>
<feature type="region of interest" description="Disordered" evidence="1">
    <location>
        <begin position="235"/>
        <end position="275"/>
    </location>
</feature>
<organism evidence="2 3">
    <name type="scientific">Amanita thiersii Skay4041</name>
    <dbReference type="NCBI Taxonomy" id="703135"/>
    <lineage>
        <taxon>Eukaryota</taxon>
        <taxon>Fungi</taxon>
        <taxon>Dikarya</taxon>
        <taxon>Basidiomycota</taxon>
        <taxon>Agaricomycotina</taxon>
        <taxon>Agaricomycetes</taxon>
        <taxon>Agaricomycetidae</taxon>
        <taxon>Agaricales</taxon>
        <taxon>Pluteineae</taxon>
        <taxon>Amanitaceae</taxon>
        <taxon>Amanita</taxon>
    </lineage>
</organism>
<accession>A0A2A9N669</accession>
<dbReference type="Proteomes" id="UP000242287">
    <property type="component" value="Unassembled WGS sequence"/>
</dbReference>
<protein>
    <submittedName>
        <fullName evidence="2">Uncharacterized protein</fullName>
    </submittedName>
</protein>
<feature type="compositionally biased region" description="Polar residues" evidence="1">
    <location>
        <begin position="235"/>
        <end position="250"/>
    </location>
</feature>
<dbReference type="AlphaFoldDB" id="A0A2A9N669"/>
<sequence length="498" mass="56892">MDTASEIFEKLSPYFPMDERKHKEDLYCEAADICAAQDKSLLQLQSISSLTDSNKWRELEEMRRIQVDKEYQSLLQASKHQTFAQKKQEFEDYLSSKDFEYYVQHTRDQLSNPAIPAKKKTILKNLIKEAETSKWTPKHKVDDNGSVLPDSPPPSPPPKPKSRPKDIKPTKTNTCTMKEEAEQTRKGNMPNTRHLQKLLNEMNTDNGMKIMREIHKLSEKDKLITAKQQLVKTANTPISSSYTQKASPKGNSKDPRKDGVGGWKTVRGNNKISRSTILPPPPNVFKFFITDNEATLPSPRMSNKELTLNLNNIISENVKWLLALGSNHVKSANWSKDPKAIIVTMTCNIVKNREDDLPDGKEAFEALKEVVLDLFPDATLANRKLRSKFKFSRVPVQHSDGLPMDNGLLYHYIRKHLNFENVHFSLTPCFERSQPLKPDQKPRPEFTKTVVCEVFDTETGSVAKKCLGSNVKFDNNPSICEKFIFHSNEDKKNCLICQ</sequence>
<evidence type="ECO:0000313" key="2">
    <source>
        <dbReference type="EMBL" id="PFH44909.1"/>
    </source>
</evidence>
<name>A0A2A9N669_9AGAR</name>
<reference evidence="2 3" key="1">
    <citation type="submission" date="2014-02" db="EMBL/GenBank/DDBJ databases">
        <title>Transposable element dynamics among asymbiotic and ectomycorrhizal Amanita fungi.</title>
        <authorList>
            <consortium name="DOE Joint Genome Institute"/>
            <person name="Hess J."/>
            <person name="Skrede I."/>
            <person name="Wolfe B."/>
            <person name="LaButti K."/>
            <person name="Ohm R.A."/>
            <person name="Grigoriev I.V."/>
            <person name="Pringle A."/>
        </authorList>
    </citation>
    <scope>NUCLEOTIDE SEQUENCE [LARGE SCALE GENOMIC DNA]</scope>
    <source>
        <strain evidence="2 3">SKay4041</strain>
    </source>
</reference>